<evidence type="ECO:0000313" key="1">
    <source>
        <dbReference type="EMBL" id="NVD29115.1"/>
    </source>
</evidence>
<dbReference type="EMBL" id="JABWMH010000004">
    <property type="protein sequence ID" value="NVD29115.1"/>
    <property type="molecule type" value="Genomic_DNA"/>
</dbReference>
<proteinExistence type="predicted"/>
<reference evidence="1 2" key="1">
    <citation type="submission" date="2020-06" db="EMBL/GenBank/DDBJ databases">
        <authorList>
            <person name="Kim S.-J."/>
            <person name="Park S.-J."/>
        </authorList>
    </citation>
    <scope>NUCLEOTIDE SEQUENCE [LARGE SCALE GENOMIC DNA]</scope>
    <source>
        <strain evidence="1 2">SW-151</strain>
    </source>
</reference>
<organism evidence="1 2">
    <name type="scientific">Parasphingorhabdus flavimaris</name>
    <dbReference type="NCBI Taxonomy" id="266812"/>
    <lineage>
        <taxon>Bacteria</taxon>
        <taxon>Pseudomonadati</taxon>
        <taxon>Pseudomonadota</taxon>
        <taxon>Alphaproteobacteria</taxon>
        <taxon>Sphingomonadales</taxon>
        <taxon>Sphingomonadaceae</taxon>
        <taxon>Parasphingorhabdus</taxon>
    </lineage>
</organism>
<gene>
    <name evidence="1" type="ORF">HUO14_14545</name>
</gene>
<dbReference type="Proteomes" id="UP000652427">
    <property type="component" value="Unassembled WGS sequence"/>
</dbReference>
<protein>
    <submittedName>
        <fullName evidence="1">Uncharacterized protein</fullName>
    </submittedName>
</protein>
<dbReference type="RefSeq" id="WP_176280538.1">
    <property type="nucleotide sequence ID" value="NZ_JABWMH010000004.1"/>
</dbReference>
<evidence type="ECO:0000313" key="2">
    <source>
        <dbReference type="Proteomes" id="UP000652427"/>
    </source>
</evidence>
<keyword evidence="2" id="KW-1185">Reference proteome</keyword>
<comment type="caution">
    <text evidence="1">The sequence shown here is derived from an EMBL/GenBank/DDBJ whole genome shotgun (WGS) entry which is preliminary data.</text>
</comment>
<accession>A0ABX2N5X8</accession>
<sequence length="187" mass="21443">MSDRANNQLDWQLSERGRREILRRWPNIQLSALEEAARLFRIDMSIHEESGDKMWEDEMARLAKTSTAFLEELENAKWTVFSFGQVTFGARRPWLHELMIKILRVFVKRSAGYNTGAQQNDRRFEHGPRANFILVVFRQLQAAGYGVSARANDDLVRVLDLLFCESGHAVSDPRKTVAHVLKGVGAD</sequence>
<name>A0ABX2N5X8_9SPHN</name>